<evidence type="ECO:0000313" key="5">
    <source>
        <dbReference type="Proteomes" id="UP000306196"/>
    </source>
</evidence>
<organism evidence="4 5">
    <name type="scientific">Phragmitibacter flavus</name>
    <dbReference type="NCBI Taxonomy" id="2576071"/>
    <lineage>
        <taxon>Bacteria</taxon>
        <taxon>Pseudomonadati</taxon>
        <taxon>Verrucomicrobiota</taxon>
        <taxon>Verrucomicrobiia</taxon>
        <taxon>Verrucomicrobiales</taxon>
        <taxon>Verrucomicrobiaceae</taxon>
        <taxon>Phragmitibacter</taxon>
    </lineage>
</organism>
<dbReference type="Proteomes" id="UP000306196">
    <property type="component" value="Unassembled WGS sequence"/>
</dbReference>
<dbReference type="InterPro" id="IPR041698">
    <property type="entry name" value="Methyltransf_25"/>
</dbReference>
<dbReference type="GO" id="GO:0032259">
    <property type="term" value="P:methylation"/>
    <property type="evidence" value="ECO:0007669"/>
    <property type="project" value="UniProtKB-KW"/>
</dbReference>
<keyword evidence="2 4" id="KW-0808">Transferase</keyword>
<gene>
    <name evidence="4" type="ORF">FEM03_12890</name>
</gene>
<evidence type="ECO:0000259" key="3">
    <source>
        <dbReference type="Pfam" id="PF13649"/>
    </source>
</evidence>
<dbReference type="RefSeq" id="WP_138086663.1">
    <property type="nucleotide sequence ID" value="NZ_VAUV01000008.1"/>
</dbReference>
<comment type="caution">
    <text evidence="4">The sequence shown here is derived from an EMBL/GenBank/DDBJ whole genome shotgun (WGS) entry which is preliminary data.</text>
</comment>
<keyword evidence="5" id="KW-1185">Reference proteome</keyword>
<protein>
    <submittedName>
        <fullName evidence="4">Methyltransferase domain-containing protein</fullName>
    </submittedName>
</protein>
<dbReference type="EMBL" id="VAUV01000008">
    <property type="protein sequence ID" value="TLD70606.1"/>
    <property type="molecule type" value="Genomic_DNA"/>
</dbReference>
<dbReference type="OrthoDB" id="5565939at2"/>
<evidence type="ECO:0000256" key="1">
    <source>
        <dbReference type="ARBA" id="ARBA00022603"/>
    </source>
</evidence>
<dbReference type="PANTHER" id="PTHR43861">
    <property type="entry name" value="TRANS-ACONITATE 2-METHYLTRANSFERASE-RELATED"/>
    <property type="match status" value="1"/>
</dbReference>
<dbReference type="PANTHER" id="PTHR43861:SF1">
    <property type="entry name" value="TRANS-ACONITATE 2-METHYLTRANSFERASE"/>
    <property type="match status" value="1"/>
</dbReference>
<dbReference type="Gene3D" id="3.40.50.150">
    <property type="entry name" value="Vaccinia Virus protein VP39"/>
    <property type="match status" value="1"/>
</dbReference>
<evidence type="ECO:0000256" key="2">
    <source>
        <dbReference type="ARBA" id="ARBA00022679"/>
    </source>
</evidence>
<dbReference type="SUPFAM" id="SSF53335">
    <property type="entry name" value="S-adenosyl-L-methionine-dependent methyltransferases"/>
    <property type="match status" value="1"/>
</dbReference>
<name>A0A5R8KE71_9BACT</name>
<dbReference type="InterPro" id="IPR029063">
    <property type="entry name" value="SAM-dependent_MTases_sf"/>
</dbReference>
<sequence>MTSPAIAIAPPKKISPSQSEMARCISRRFPNQLSFRAHRHYAKWKILTDPLYGAVFDALKDSPHPVLDIGCGMGLLAFYLRERGMTVPVHGVDFDAAKIQTAQLLAKQYSPEPQFETGDMRKPWPEVHGNVCLLDILQYLEVKGRAELLAKAASHVVPGGLLVIRGSMKEPTWRWRVNYSMDHIANALSWMKAAPVSYPTHDELVSVLKTCGLQLKEARPLWGRTPFNMHFQVFERH</sequence>
<dbReference type="CDD" id="cd02440">
    <property type="entry name" value="AdoMet_MTases"/>
    <property type="match status" value="1"/>
</dbReference>
<dbReference type="AlphaFoldDB" id="A0A5R8KE71"/>
<feature type="domain" description="Methyltransferase" evidence="3">
    <location>
        <begin position="66"/>
        <end position="160"/>
    </location>
</feature>
<proteinExistence type="predicted"/>
<dbReference type="GO" id="GO:0008168">
    <property type="term" value="F:methyltransferase activity"/>
    <property type="evidence" value="ECO:0007669"/>
    <property type="project" value="UniProtKB-KW"/>
</dbReference>
<dbReference type="Pfam" id="PF13649">
    <property type="entry name" value="Methyltransf_25"/>
    <property type="match status" value="1"/>
</dbReference>
<accession>A0A5R8KE71</accession>
<evidence type="ECO:0000313" key="4">
    <source>
        <dbReference type="EMBL" id="TLD70606.1"/>
    </source>
</evidence>
<keyword evidence="1 4" id="KW-0489">Methyltransferase</keyword>
<reference evidence="4 5" key="1">
    <citation type="submission" date="2019-05" db="EMBL/GenBank/DDBJ databases">
        <title>Verrucobacter flavum gen. nov., sp. nov. a new member of the family Verrucomicrobiaceae.</title>
        <authorList>
            <person name="Szuroczki S."/>
            <person name="Abbaszade G."/>
            <person name="Szabo A."/>
            <person name="Felfoldi T."/>
            <person name="Schumann P."/>
            <person name="Boka K."/>
            <person name="Keki Z."/>
            <person name="Toumi M."/>
            <person name="Toth E."/>
        </authorList>
    </citation>
    <scope>NUCLEOTIDE SEQUENCE [LARGE SCALE GENOMIC DNA]</scope>
    <source>
        <strain evidence="4 5">MG-N-17</strain>
    </source>
</reference>